<proteinExistence type="predicted"/>
<accession>A0A9W6LSK3</accession>
<dbReference type="AlphaFoldDB" id="A0A9W6LSK3"/>
<dbReference type="EMBL" id="BSEC01000001">
    <property type="protein sequence ID" value="GLI93592.1"/>
    <property type="molecule type" value="Genomic_DNA"/>
</dbReference>
<evidence type="ECO:0000313" key="1">
    <source>
        <dbReference type="EMBL" id="GLI93592.1"/>
    </source>
</evidence>
<gene>
    <name evidence="1" type="ORF">LMG27198_25840</name>
</gene>
<comment type="caution">
    <text evidence="1">The sequence shown here is derived from an EMBL/GenBank/DDBJ whole genome shotgun (WGS) entry which is preliminary data.</text>
</comment>
<protein>
    <submittedName>
        <fullName evidence="1">Uncharacterized protein</fullName>
    </submittedName>
</protein>
<keyword evidence="2" id="KW-1185">Reference proteome</keyword>
<organism evidence="1 2">
    <name type="scientific">Methylocystis echinoides</name>
    <dbReference type="NCBI Taxonomy" id="29468"/>
    <lineage>
        <taxon>Bacteria</taxon>
        <taxon>Pseudomonadati</taxon>
        <taxon>Pseudomonadota</taxon>
        <taxon>Alphaproteobacteria</taxon>
        <taxon>Hyphomicrobiales</taxon>
        <taxon>Methylocystaceae</taxon>
        <taxon>Methylocystis</taxon>
    </lineage>
</organism>
<name>A0A9W6LSK3_9HYPH</name>
<sequence length="70" mass="8396">MTDRSAIMRQAWKEWRYARRRGWDMLEGPDRWDWARCLRFAAAQHRGRRDSFTAVEAAIRSLVAKSEARQ</sequence>
<dbReference type="Proteomes" id="UP001144323">
    <property type="component" value="Unassembled WGS sequence"/>
</dbReference>
<reference evidence="1" key="1">
    <citation type="journal article" date="2023" name="Int. J. Syst. Evol. Microbiol.">
        <title>Methylocystis iwaonis sp. nov., a type II methane-oxidizing bacterium from surface soil of a rice paddy field in Japan, and emended description of the genus Methylocystis (ex Whittenbury et al. 1970) Bowman et al. 1993.</title>
        <authorList>
            <person name="Kaise H."/>
            <person name="Sawadogo J.B."/>
            <person name="Alam M.S."/>
            <person name="Ueno C."/>
            <person name="Dianou D."/>
            <person name="Shinjo R."/>
            <person name="Asakawa S."/>
        </authorList>
    </citation>
    <scope>NUCLEOTIDE SEQUENCE</scope>
    <source>
        <strain evidence="1">LMG27198</strain>
    </source>
</reference>
<evidence type="ECO:0000313" key="2">
    <source>
        <dbReference type="Proteomes" id="UP001144323"/>
    </source>
</evidence>